<reference evidence="1" key="1">
    <citation type="submission" date="2014-09" db="EMBL/GenBank/DDBJ databases">
        <authorList>
            <person name="Magalhaes I.L.F."/>
            <person name="Oliveira U."/>
            <person name="Santos F.R."/>
            <person name="Vidigal T.H.D.A."/>
            <person name="Brescovit A.D."/>
            <person name="Santos A.J."/>
        </authorList>
    </citation>
    <scope>NUCLEOTIDE SEQUENCE</scope>
    <source>
        <tissue evidence="1">Shoot tissue taken approximately 20 cm above the soil surface</tissue>
    </source>
</reference>
<organism evidence="1">
    <name type="scientific">Arundo donax</name>
    <name type="common">Giant reed</name>
    <name type="synonym">Donax arundinaceus</name>
    <dbReference type="NCBI Taxonomy" id="35708"/>
    <lineage>
        <taxon>Eukaryota</taxon>
        <taxon>Viridiplantae</taxon>
        <taxon>Streptophyta</taxon>
        <taxon>Embryophyta</taxon>
        <taxon>Tracheophyta</taxon>
        <taxon>Spermatophyta</taxon>
        <taxon>Magnoliopsida</taxon>
        <taxon>Liliopsida</taxon>
        <taxon>Poales</taxon>
        <taxon>Poaceae</taxon>
        <taxon>PACMAD clade</taxon>
        <taxon>Arundinoideae</taxon>
        <taxon>Arundineae</taxon>
        <taxon>Arundo</taxon>
    </lineage>
</organism>
<protein>
    <submittedName>
        <fullName evidence="1">Uncharacterized protein</fullName>
    </submittedName>
</protein>
<evidence type="ECO:0000313" key="1">
    <source>
        <dbReference type="EMBL" id="JAD87063.1"/>
    </source>
</evidence>
<name>A0A0A9DK62_ARUDO</name>
<sequence>MATPPASPGVPPHFLNSTVVSCLPMNESFP</sequence>
<reference evidence="1" key="2">
    <citation type="journal article" date="2015" name="Data Brief">
        <title>Shoot transcriptome of the giant reed, Arundo donax.</title>
        <authorList>
            <person name="Barrero R.A."/>
            <person name="Guerrero F.D."/>
            <person name="Moolhuijzen P."/>
            <person name="Goolsby J.A."/>
            <person name="Tidwell J."/>
            <person name="Bellgard S.E."/>
            <person name="Bellgard M.I."/>
        </authorList>
    </citation>
    <scope>NUCLEOTIDE SEQUENCE</scope>
    <source>
        <tissue evidence="1">Shoot tissue taken approximately 20 cm above the soil surface</tissue>
    </source>
</reference>
<proteinExistence type="predicted"/>
<dbReference type="EMBL" id="GBRH01210832">
    <property type="protein sequence ID" value="JAD87063.1"/>
    <property type="molecule type" value="Transcribed_RNA"/>
</dbReference>
<dbReference type="AlphaFoldDB" id="A0A0A9DK62"/>
<accession>A0A0A9DK62</accession>